<reference evidence="3" key="1">
    <citation type="journal article" date="2010" name="Nat. Biotechnol.">
        <title>Draft genome sequence of the oilseed species Ricinus communis.</title>
        <authorList>
            <person name="Chan A.P."/>
            <person name="Crabtree J."/>
            <person name="Zhao Q."/>
            <person name="Lorenzi H."/>
            <person name="Orvis J."/>
            <person name="Puiu D."/>
            <person name="Melake-Berhan A."/>
            <person name="Jones K.M."/>
            <person name="Redman J."/>
            <person name="Chen G."/>
            <person name="Cahoon E.B."/>
            <person name="Gedil M."/>
            <person name="Stanke M."/>
            <person name="Haas B.J."/>
            <person name="Wortman J.R."/>
            <person name="Fraser-Liggett C.M."/>
            <person name="Ravel J."/>
            <person name="Rabinowicz P.D."/>
        </authorList>
    </citation>
    <scope>NUCLEOTIDE SEQUENCE [LARGE SCALE GENOMIC DNA]</scope>
    <source>
        <strain evidence="3">cv. Hale</strain>
    </source>
</reference>
<name>B9TIY7_RICCO</name>
<dbReference type="AlphaFoldDB" id="B9TIY7"/>
<dbReference type="Proteomes" id="UP000008311">
    <property type="component" value="Unassembled WGS sequence"/>
</dbReference>
<dbReference type="InParanoid" id="B9TIY7"/>
<evidence type="ECO:0000313" key="3">
    <source>
        <dbReference type="Proteomes" id="UP000008311"/>
    </source>
</evidence>
<feature type="compositionally biased region" description="Polar residues" evidence="1">
    <location>
        <begin position="128"/>
        <end position="143"/>
    </location>
</feature>
<evidence type="ECO:0000313" key="2">
    <source>
        <dbReference type="EMBL" id="EEF24176.1"/>
    </source>
</evidence>
<feature type="compositionally biased region" description="Low complexity" evidence="1">
    <location>
        <begin position="87"/>
        <end position="119"/>
    </location>
</feature>
<dbReference type="EMBL" id="EQ983182">
    <property type="protein sequence ID" value="EEF24176.1"/>
    <property type="molecule type" value="Genomic_DNA"/>
</dbReference>
<organism evidence="2 3">
    <name type="scientific">Ricinus communis</name>
    <name type="common">Castor bean</name>
    <dbReference type="NCBI Taxonomy" id="3988"/>
    <lineage>
        <taxon>Eukaryota</taxon>
        <taxon>Viridiplantae</taxon>
        <taxon>Streptophyta</taxon>
        <taxon>Embryophyta</taxon>
        <taxon>Tracheophyta</taxon>
        <taxon>Spermatophyta</taxon>
        <taxon>Magnoliopsida</taxon>
        <taxon>eudicotyledons</taxon>
        <taxon>Gunneridae</taxon>
        <taxon>Pentapetalae</taxon>
        <taxon>rosids</taxon>
        <taxon>fabids</taxon>
        <taxon>Malpighiales</taxon>
        <taxon>Euphorbiaceae</taxon>
        <taxon>Acalyphoideae</taxon>
        <taxon>Acalypheae</taxon>
        <taxon>Ricinus</taxon>
    </lineage>
</organism>
<gene>
    <name evidence="2" type="ORF">RCOM_1820290</name>
</gene>
<feature type="non-terminal residue" evidence="2">
    <location>
        <position position="143"/>
    </location>
</feature>
<evidence type="ECO:0000256" key="1">
    <source>
        <dbReference type="SAM" id="MobiDB-lite"/>
    </source>
</evidence>
<feature type="region of interest" description="Disordered" evidence="1">
    <location>
        <begin position="87"/>
        <end position="143"/>
    </location>
</feature>
<accession>B9TIY7</accession>
<keyword evidence="3" id="KW-1185">Reference proteome</keyword>
<sequence length="143" mass="14450">MPATAAQSRLQGLEALAWEAFSAVTALGVICAGALQRQPRPAAAPGMDTTGAVRCCGIANHWGAERPKRAANSMPALSNCSGRSAARYRSSKASQTGSCAGTSRRSISSSMPCSAPSTSPLAKRMAGSSRSGSCSNTTKQGGT</sequence>
<protein>
    <submittedName>
        <fullName evidence="2">Uncharacterized protein</fullName>
    </submittedName>
</protein>
<proteinExistence type="predicted"/>